<dbReference type="InParanoid" id="A0A0L0HTM0"/>
<protein>
    <recommendedName>
        <fullName evidence="4">CP-type G domain-containing protein</fullName>
    </recommendedName>
</protein>
<evidence type="ECO:0000256" key="1">
    <source>
        <dbReference type="ARBA" id="ARBA00022741"/>
    </source>
</evidence>
<dbReference type="Gene3D" id="1.10.1580.10">
    <property type="match status" value="1"/>
</dbReference>
<evidence type="ECO:0000259" key="4">
    <source>
        <dbReference type="PROSITE" id="PS51721"/>
    </source>
</evidence>
<proteinExistence type="predicted"/>
<keyword evidence="2" id="KW-0342">GTP-binding</keyword>
<evidence type="ECO:0000313" key="5">
    <source>
        <dbReference type="EMBL" id="KND04686.1"/>
    </source>
</evidence>
<dbReference type="VEuPathDB" id="FungiDB:SPPG_00399"/>
<dbReference type="SUPFAM" id="SSF52540">
    <property type="entry name" value="P-loop containing nucleoside triphosphate hydrolases"/>
    <property type="match status" value="1"/>
</dbReference>
<dbReference type="InterPro" id="IPR030378">
    <property type="entry name" value="G_CP_dom"/>
</dbReference>
<dbReference type="OrthoDB" id="269151at2759"/>
<dbReference type="RefSeq" id="XP_016612725.1">
    <property type="nucleotide sequence ID" value="XM_016748728.1"/>
</dbReference>
<dbReference type="STRING" id="645134.A0A0L0HTM0"/>
<dbReference type="InterPro" id="IPR006073">
    <property type="entry name" value="GTP-bd"/>
</dbReference>
<dbReference type="GO" id="GO:0005525">
    <property type="term" value="F:GTP binding"/>
    <property type="evidence" value="ECO:0007669"/>
    <property type="project" value="UniProtKB-KW"/>
</dbReference>
<accession>A0A0L0HTM0</accession>
<dbReference type="InterPro" id="IPR027417">
    <property type="entry name" value="P-loop_NTPase"/>
</dbReference>
<reference evidence="5 6" key="1">
    <citation type="submission" date="2009-08" db="EMBL/GenBank/DDBJ databases">
        <title>The Genome Sequence of Spizellomyces punctatus strain DAOM BR117.</title>
        <authorList>
            <consortium name="The Broad Institute Genome Sequencing Platform"/>
            <person name="Russ C."/>
            <person name="Cuomo C."/>
            <person name="Shea T."/>
            <person name="Young S.K."/>
            <person name="Zeng Q."/>
            <person name="Koehrsen M."/>
            <person name="Haas B."/>
            <person name="Borodovsky M."/>
            <person name="Guigo R."/>
            <person name="Alvarado L."/>
            <person name="Berlin A."/>
            <person name="Bochicchio J."/>
            <person name="Borenstein D."/>
            <person name="Chapman S."/>
            <person name="Chen Z."/>
            <person name="Engels R."/>
            <person name="Freedman E."/>
            <person name="Gellesch M."/>
            <person name="Goldberg J."/>
            <person name="Griggs A."/>
            <person name="Gujja S."/>
            <person name="Heiman D."/>
            <person name="Hepburn T."/>
            <person name="Howarth C."/>
            <person name="Jen D."/>
            <person name="Larson L."/>
            <person name="Lewis B."/>
            <person name="Mehta T."/>
            <person name="Park D."/>
            <person name="Pearson M."/>
            <person name="Roberts A."/>
            <person name="Saif S."/>
            <person name="Shenoy N."/>
            <person name="Sisk P."/>
            <person name="Stolte C."/>
            <person name="Sykes S."/>
            <person name="Thomson T."/>
            <person name="Walk T."/>
            <person name="White J."/>
            <person name="Yandava C."/>
            <person name="Burger G."/>
            <person name="Gray M.W."/>
            <person name="Holland P.W.H."/>
            <person name="King N."/>
            <person name="Lang F.B.F."/>
            <person name="Roger A.J."/>
            <person name="Ruiz-Trillo I."/>
            <person name="Lander E."/>
            <person name="Nusbaum C."/>
        </authorList>
    </citation>
    <scope>NUCLEOTIDE SEQUENCE [LARGE SCALE GENOMIC DNA]</scope>
    <source>
        <strain evidence="5 6">DAOM BR117</strain>
    </source>
</reference>
<feature type="region of interest" description="Disordered" evidence="3">
    <location>
        <begin position="44"/>
        <end position="67"/>
    </location>
</feature>
<dbReference type="GeneID" id="27684129"/>
<organism evidence="5 6">
    <name type="scientific">Spizellomyces punctatus (strain DAOM BR117)</name>
    <dbReference type="NCBI Taxonomy" id="645134"/>
    <lineage>
        <taxon>Eukaryota</taxon>
        <taxon>Fungi</taxon>
        <taxon>Fungi incertae sedis</taxon>
        <taxon>Chytridiomycota</taxon>
        <taxon>Chytridiomycota incertae sedis</taxon>
        <taxon>Chytridiomycetes</taxon>
        <taxon>Spizellomycetales</taxon>
        <taxon>Spizellomycetaceae</taxon>
        <taxon>Spizellomyces</taxon>
    </lineage>
</organism>
<dbReference type="EMBL" id="KQ257450">
    <property type="protein sequence ID" value="KND04686.1"/>
    <property type="molecule type" value="Genomic_DNA"/>
</dbReference>
<dbReference type="GO" id="GO:0003924">
    <property type="term" value="F:GTPase activity"/>
    <property type="evidence" value="ECO:0007669"/>
    <property type="project" value="TreeGrafter"/>
</dbReference>
<evidence type="ECO:0000256" key="2">
    <source>
        <dbReference type="ARBA" id="ARBA00023134"/>
    </source>
</evidence>
<gene>
    <name evidence="5" type="ORF">SPPG_00399</name>
</gene>
<dbReference type="InterPro" id="IPR023179">
    <property type="entry name" value="GTP-bd_ortho_bundle_sf"/>
</dbReference>
<dbReference type="OMA" id="PGHTRKV"/>
<evidence type="ECO:0000313" key="6">
    <source>
        <dbReference type="Proteomes" id="UP000053201"/>
    </source>
</evidence>
<dbReference type="PANTHER" id="PTHR45782">
    <property type="entry name" value="MITOCHONDRIAL RIBOSOME-ASSOCIATED GTPASE 1"/>
    <property type="match status" value="1"/>
</dbReference>
<dbReference type="Proteomes" id="UP000053201">
    <property type="component" value="Unassembled WGS sequence"/>
</dbReference>
<dbReference type="eggNOG" id="KOG2485">
    <property type="taxonomic scope" value="Eukaryota"/>
</dbReference>
<sequence>MTGPPLSSSKRLCLHWPHLMKELLPALCQRPQYGWRTTRTYSSRSAKATVSKRRPSKPTASPPLLSEDFSQQEQQFRTEFNHTQKIYWYPTHQSRALRQLQNGIHQIDVVVEVRDARIPLTSKNPKFDEILGRRPRLIVYNKADLANPNMTKPIVDAFRRHGRDQVVFTQADKGLHVKRILEWALEKYRQSPDRYPFLSMVVVGLPNVGKSSLINALRRVGVKKGKVSAVGPQAGVTQTIQTRVKIYDNPPIYLVDTPGIFDPHFTHPIEGLKIALTGATKDRLTEEENVADYLLFRLNNSTHREKYPAILGLPGPSDDIAKVLSHIARRNKFNLSGASNRGSHPDAGHVDLQGFALAFDEEELAEFGPKKNGTDLDIQRAAKYMIGLFRDGAFGPMTLDDCTPTTLDDWLKGSSAESGVEAQLEGSGSR</sequence>
<dbReference type="GO" id="GO:0005739">
    <property type="term" value="C:mitochondrion"/>
    <property type="evidence" value="ECO:0007669"/>
    <property type="project" value="TreeGrafter"/>
</dbReference>
<dbReference type="Gene3D" id="3.40.50.300">
    <property type="entry name" value="P-loop containing nucleotide triphosphate hydrolases"/>
    <property type="match status" value="1"/>
</dbReference>
<name>A0A0L0HTM0_SPIPD</name>
<keyword evidence="6" id="KW-1185">Reference proteome</keyword>
<dbReference type="CDD" id="cd01856">
    <property type="entry name" value="YlqF"/>
    <property type="match status" value="1"/>
</dbReference>
<feature type="domain" description="CP-type G" evidence="4">
    <location>
        <begin position="94"/>
        <end position="263"/>
    </location>
</feature>
<dbReference type="AlphaFoldDB" id="A0A0L0HTM0"/>
<keyword evidence="1" id="KW-0547">Nucleotide-binding</keyword>
<dbReference type="Pfam" id="PF01926">
    <property type="entry name" value="MMR_HSR1"/>
    <property type="match status" value="1"/>
</dbReference>
<evidence type="ECO:0000256" key="3">
    <source>
        <dbReference type="SAM" id="MobiDB-lite"/>
    </source>
</evidence>
<dbReference type="GO" id="GO:0032543">
    <property type="term" value="P:mitochondrial translation"/>
    <property type="evidence" value="ECO:0007669"/>
    <property type="project" value="TreeGrafter"/>
</dbReference>
<dbReference type="PANTHER" id="PTHR45782:SF4">
    <property type="entry name" value="MITOCHONDRIAL RIBOSOME-ASSOCIATED GTPASE 1"/>
    <property type="match status" value="1"/>
</dbReference>
<dbReference type="FunCoup" id="A0A0L0HTM0">
    <property type="interactions" value="386"/>
</dbReference>
<dbReference type="PROSITE" id="PS51721">
    <property type="entry name" value="G_CP"/>
    <property type="match status" value="1"/>
</dbReference>